<evidence type="ECO:0000259" key="1">
    <source>
        <dbReference type="Pfam" id="PF14065"/>
    </source>
</evidence>
<protein>
    <recommendedName>
        <fullName evidence="1">Pvc16 N-terminal domain-containing protein</fullName>
    </recommendedName>
</protein>
<dbReference type="RefSeq" id="WP_042577034.1">
    <property type="nucleotide sequence ID" value="NZ_JXQQ01000005.1"/>
</dbReference>
<dbReference type="EMBL" id="JXQQ01000005">
    <property type="protein sequence ID" value="KIQ36867.1"/>
    <property type="molecule type" value="Genomic_DNA"/>
</dbReference>
<dbReference type="Pfam" id="PF14065">
    <property type="entry name" value="Pvc16_N"/>
    <property type="match status" value="1"/>
</dbReference>
<dbReference type="AlphaFoldDB" id="A0A0D0LFD6"/>
<gene>
    <name evidence="2" type="ORF">RT97_01305</name>
</gene>
<organism evidence="2 3">
    <name type="scientific">Variovorax paradoxus</name>
    <dbReference type="NCBI Taxonomy" id="34073"/>
    <lineage>
        <taxon>Bacteria</taxon>
        <taxon>Pseudomonadati</taxon>
        <taxon>Pseudomonadota</taxon>
        <taxon>Betaproteobacteria</taxon>
        <taxon>Burkholderiales</taxon>
        <taxon>Comamonadaceae</taxon>
        <taxon>Variovorax</taxon>
    </lineage>
</organism>
<proteinExistence type="predicted"/>
<accession>A0A0D0LFD6</accession>
<dbReference type="Proteomes" id="UP000032067">
    <property type="component" value="Unassembled WGS sequence"/>
</dbReference>
<reference evidence="2 3" key="1">
    <citation type="submission" date="2014-12" db="EMBL/GenBank/DDBJ databases">
        <title>16Stimator: statistical estimation of ribosomal gene copy numbers from draft genome assemblies.</title>
        <authorList>
            <person name="Perisin M.A."/>
            <person name="Vetter M."/>
            <person name="Gilbert J.A."/>
            <person name="Bergelson J."/>
        </authorList>
    </citation>
    <scope>NUCLEOTIDE SEQUENCE [LARGE SCALE GENOMIC DNA]</scope>
    <source>
        <strain evidence="2 3">MEDvA23</strain>
    </source>
</reference>
<dbReference type="InterPro" id="IPR025351">
    <property type="entry name" value="Pvc16_N"/>
</dbReference>
<name>A0A0D0LFD6_VARPD</name>
<evidence type="ECO:0000313" key="3">
    <source>
        <dbReference type="Proteomes" id="UP000032067"/>
    </source>
</evidence>
<feature type="domain" description="Pvc16 N-terminal" evidence="1">
    <location>
        <begin position="7"/>
        <end position="180"/>
    </location>
</feature>
<sequence length="189" mass="20955">MIDTALAFIADEVNAHLRKRTGSELGAVDIGPLVDDRGNWVGAVDTTRLTLFQIDEERVLREQMPERAIVAGREVMLPPPLKLNLVLLFSGRFQQYAQALRTLSHIMGFFQARPLFTPADSPALPVGLERVALDLLSYGPEQLNQMWTCLGAKHLPSVVYRLRLVALQDMEPIGTGMPVTSIQTSLHGR</sequence>
<comment type="caution">
    <text evidence="2">The sequence shown here is derived from an EMBL/GenBank/DDBJ whole genome shotgun (WGS) entry which is preliminary data.</text>
</comment>
<evidence type="ECO:0000313" key="2">
    <source>
        <dbReference type="EMBL" id="KIQ36867.1"/>
    </source>
</evidence>